<dbReference type="Pfam" id="PF13416">
    <property type="entry name" value="SBP_bac_8"/>
    <property type="match status" value="1"/>
</dbReference>
<evidence type="ECO:0000256" key="1">
    <source>
        <dbReference type="ARBA" id="ARBA00008520"/>
    </source>
</evidence>
<name>A0A0D5NF91_9BACL</name>
<organism evidence="6 7">
    <name type="scientific">Paenibacillus beijingensis</name>
    <dbReference type="NCBI Taxonomy" id="1126833"/>
    <lineage>
        <taxon>Bacteria</taxon>
        <taxon>Bacillati</taxon>
        <taxon>Bacillota</taxon>
        <taxon>Bacilli</taxon>
        <taxon>Bacillales</taxon>
        <taxon>Paenibacillaceae</taxon>
        <taxon>Paenibacillus</taxon>
    </lineage>
</organism>
<dbReference type="Proteomes" id="UP000032633">
    <property type="component" value="Chromosome"/>
</dbReference>
<evidence type="ECO:0000256" key="4">
    <source>
        <dbReference type="SAM" id="MobiDB-lite"/>
    </source>
</evidence>
<feature type="chain" id="PRO_5038420761" description="Maltodextrin-binding protein" evidence="5">
    <location>
        <begin position="26"/>
        <end position="444"/>
    </location>
</feature>
<dbReference type="EMBL" id="CP011058">
    <property type="protein sequence ID" value="AJY74059.1"/>
    <property type="molecule type" value="Genomic_DNA"/>
</dbReference>
<dbReference type="PATRIC" id="fig|1126833.4.peg.1076"/>
<dbReference type="STRING" id="1126833.VN24_04870"/>
<keyword evidence="2" id="KW-0813">Transport</keyword>
<dbReference type="GO" id="GO:0015768">
    <property type="term" value="P:maltose transport"/>
    <property type="evidence" value="ECO:0007669"/>
    <property type="project" value="TreeGrafter"/>
</dbReference>
<evidence type="ECO:0000313" key="7">
    <source>
        <dbReference type="Proteomes" id="UP000032633"/>
    </source>
</evidence>
<dbReference type="AlphaFoldDB" id="A0A0D5NF91"/>
<sequence length="444" mass="48453">MTRMKKQLGLLAITTSLLFSLTACGGASNNAGQAANTGQAANAGNTAEPAAGTDSSAAGQQADELKPEPGAELVYWDMKDAYSEFLVQEFEKKYGIKVKLEDVKFWETIGRLGTDGPAGTGADVFVAGADQLAGGVKGGLVLPNDYFADETNKISVKSTVDAVTIDGILYGYPRNIESYLMYVNKDLVKDAKLDTWDDIKAFAKQFNDIPNNKYALLYEMNNLLYNYTYMAGYGAYIFGSNGTDKNDIGLNNEGAVKGLEFYRSLKEILPVKSTDITEDVKVSLWEEGKAAIILDGIWNAGKYKKLPFKVGVMDLPKMPGDVAPVPYASVPAYFVSSYSKYPNAAKLFANFATSKEMQLKNFEMRGVLPAYEGIENEDALKNDEFIQALSKQAKNAQMIPSIQEVSFFFQNMSPVLEQVWNGADIKTTLDKAVANMKANIAAEQ</sequence>
<dbReference type="HOGENOM" id="CLU_031285_17_2_9"/>
<dbReference type="KEGG" id="pbj:VN24_04870"/>
<dbReference type="GO" id="GO:0055052">
    <property type="term" value="C:ATP-binding cassette (ABC) transporter complex, substrate-binding subunit-containing"/>
    <property type="evidence" value="ECO:0007669"/>
    <property type="project" value="TreeGrafter"/>
</dbReference>
<dbReference type="GO" id="GO:1901982">
    <property type="term" value="F:maltose binding"/>
    <property type="evidence" value="ECO:0007669"/>
    <property type="project" value="TreeGrafter"/>
</dbReference>
<dbReference type="Gene3D" id="3.40.190.10">
    <property type="entry name" value="Periplasmic binding protein-like II"/>
    <property type="match status" value="2"/>
</dbReference>
<dbReference type="PANTHER" id="PTHR30061:SF50">
    <property type="entry name" value="MALTOSE_MALTODEXTRIN-BINDING PERIPLASMIC PROTEIN"/>
    <property type="match status" value="1"/>
</dbReference>
<evidence type="ECO:0000256" key="3">
    <source>
        <dbReference type="ARBA" id="ARBA00022729"/>
    </source>
</evidence>
<dbReference type="InterPro" id="IPR006059">
    <property type="entry name" value="SBP"/>
</dbReference>
<reference evidence="6 7" key="1">
    <citation type="journal article" date="2015" name="J. Biotechnol.">
        <title>Complete genome sequence of Paenibacillus beijingensis 7188(T) (=DSM 24997(T)), a novel rhizobacterium from jujube garden soil.</title>
        <authorList>
            <person name="Kwak Y."/>
            <person name="Shin J.H."/>
        </authorList>
    </citation>
    <scope>NUCLEOTIDE SEQUENCE [LARGE SCALE GENOMIC DNA]</scope>
    <source>
        <strain evidence="6 7">DSM 24997</strain>
    </source>
</reference>
<feature type="compositionally biased region" description="Low complexity" evidence="4">
    <location>
        <begin position="32"/>
        <end position="53"/>
    </location>
</feature>
<comment type="similarity">
    <text evidence="1">Belongs to the bacterial solute-binding protein 1 family.</text>
</comment>
<feature type="signal peptide" evidence="5">
    <location>
        <begin position="1"/>
        <end position="25"/>
    </location>
</feature>
<reference evidence="7" key="2">
    <citation type="submission" date="2015-03" db="EMBL/GenBank/DDBJ databases">
        <title>Genome sequence of Paenibacillus beijingensis strain DSM 24997T.</title>
        <authorList>
            <person name="Kwak Y."/>
            <person name="Shin J.-H."/>
        </authorList>
    </citation>
    <scope>NUCLEOTIDE SEQUENCE [LARGE SCALE GENOMIC DNA]</scope>
    <source>
        <strain evidence="7">DSM 24997</strain>
    </source>
</reference>
<keyword evidence="7" id="KW-1185">Reference proteome</keyword>
<keyword evidence="3 5" id="KW-0732">Signal</keyword>
<gene>
    <name evidence="6" type="ORF">VN24_04870</name>
</gene>
<feature type="region of interest" description="Disordered" evidence="4">
    <location>
        <begin position="32"/>
        <end position="65"/>
    </location>
</feature>
<accession>A0A0D5NF91</accession>
<dbReference type="CDD" id="cd13586">
    <property type="entry name" value="PBP2_Maltose_binding_like"/>
    <property type="match status" value="1"/>
</dbReference>
<dbReference type="PROSITE" id="PS51257">
    <property type="entry name" value="PROKAR_LIPOPROTEIN"/>
    <property type="match status" value="1"/>
</dbReference>
<evidence type="ECO:0008006" key="8">
    <source>
        <dbReference type="Google" id="ProtNLM"/>
    </source>
</evidence>
<evidence type="ECO:0000256" key="5">
    <source>
        <dbReference type="SAM" id="SignalP"/>
    </source>
</evidence>
<dbReference type="PANTHER" id="PTHR30061">
    <property type="entry name" value="MALTOSE-BINDING PERIPLASMIC PROTEIN"/>
    <property type="match status" value="1"/>
</dbReference>
<evidence type="ECO:0000313" key="6">
    <source>
        <dbReference type="EMBL" id="AJY74059.1"/>
    </source>
</evidence>
<dbReference type="SUPFAM" id="SSF53850">
    <property type="entry name" value="Periplasmic binding protein-like II"/>
    <property type="match status" value="1"/>
</dbReference>
<proteinExistence type="inferred from homology"/>
<evidence type="ECO:0000256" key="2">
    <source>
        <dbReference type="ARBA" id="ARBA00022448"/>
    </source>
</evidence>
<protein>
    <recommendedName>
        <fullName evidence="8">Maltodextrin-binding protein</fullName>
    </recommendedName>
</protein>
<dbReference type="GO" id="GO:0042956">
    <property type="term" value="P:maltodextrin transmembrane transport"/>
    <property type="evidence" value="ECO:0007669"/>
    <property type="project" value="TreeGrafter"/>
</dbReference>